<protein>
    <submittedName>
        <fullName evidence="2">MOSC domain-containing protein</fullName>
    </submittedName>
</protein>
<organism evidence="2 3">
    <name type="scientific">Yoonia phaeophyticola</name>
    <dbReference type="NCBI Taxonomy" id="3137369"/>
    <lineage>
        <taxon>Bacteria</taxon>
        <taxon>Pseudomonadati</taxon>
        <taxon>Pseudomonadota</taxon>
        <taxon>Alphaproteobacteria</taxon>
        <taxon>Rhodobacterales</taxon>
        <taxon>Paracoccaceae</taxon>
        <taxon>Yoonia</taxon>
    </lineage>
</organism>
<dbReference type="PROSITE" id="PS51340">
    <property type="entry name" value="MOSC"/>
    <property type="match status" value="1"/>
</dbReference>
<dbReference type="PANTHER" id="PTHR36930">
    <property type="entry name" value="METAL-SULFUR CLUSTER BIOSYNTHESIS PROTEINS YUAD-RELATED"/>
    <property type="match status" value="1"/>
</dbReference>
<dbReference type="InterPro" id="IPR011037">
    <property type="entry name" value="Pyrv_Knase-like_insert_dom_sf"/>
</dbReference>
<reference evidence="3" key="1">
    <citation type="submission" date="2024-04" db="EMBL/GenBank/DDBJ databases">
        <title>Phylogenomic analyses of a clade within the roseobacter group suggest taxonomic reassignments of species of the genera Aestuariivita, Citreicella, Loktanella, Nautella, Pelagibaca, Ruegeria, Thalassobius, Thiobacimonas and Tropicibacter, and the proposal o.</title>
        <authorList>
            <person name="Jeon C.O."/>
        </authorList>
    </citation>
    <scope>NUCLEOTIDE SEQUENCE [LARGE SCALE GENOMIC DNA]</scope>
    <source>
        <strain evidence="3">BS5-3</strain>
    </source>
</reference>
<evidence type="ECO:0000259" key="1">
    <source>
        <dbReference type="PROSITE" id="PS51340"/>
    </source>
</evidence>
<feature type="domain" description="MOSC" evidence="1">
    <location>
        <begin position="28"/>
        <end position="183"/>
    </location>
</feature>
<proteinExistence type="predicted"/>
<dbReference type="Pfam" id="PF03473">
    <property type="entry name" value="MOSC"/>
    <property type="match status" value="1"/>
</dbReference>
<name>A0ABZ2V391_9RHOB</name>
<evidence type="ECO:0000313" key="2">
    <source>
        <dbReference type="EMBL" id="WZC48976.1"/>
    </source>
</evidence>
<dbReference type="Proteomes" id="UP001440612">
    <property type="component" value="Chromosome"/>
</dbReference>
<gene>
    <name evidence="2" type="ORF">AABB29_19435</name>
</gene>
<accession>A0ABZ2V391</accession>
<dbReference type="EMBL" id="CP150951">
    <property type="protein sequence ID" value="WZC48976.1"/>
    <property type="molecule type" value="Genomic_DNA"/>
</dbReference>
<dbReference type="RefSeq" id="WP_341367089.1">
    <property type="nucleotide sequence ID" value="NZ_CP150951.2"/>
</dbReference>
<dbReference type="Gene3D" id="2.40.33.20">
    <property type="entry name" value="PK beta-barrel domain-like"/>
    <property type="match status" value="1"/>
</dbReference>
<keyword evidence="3" id="KW-1185">Reference proteome</keyword>
<dbReference type="SUPFAM" id="SSF50800">
    <property type="entry name" value="PK beta-barrel domain-like"/>
    <property type="match status" value="1"/>
</dbReference>
<dbReference type="InterPro" id="IPR005302">
    <property type="entry name" value="MoCF_Sase_C"/>
</dbReference>
<dbReference type="PANTHER" id="PTHR36930:SF1">
    <property type="entry name" value="MOSC DOMAIN-CONTAINING PROTEIN"/>
    <property type="match status" value="1"/>
</dbReference>
<dbReference type="InterPro" id="IPR052716">
    <property type="entry name" value="MOSC_domain"/>
</dbReference>
<evidence type="ECO:0000313" key="3">
    <source>
        <dbReference type="Proteomes" id="UP001440612"/>
    </source>
</evidence>
<sequence>MPALTPTQIIGEVAWIGRVADRDASLKSEALEAAELTYAGIAGEVHGGVTRPSCSRVVGQYPKGTEIRNVRQLSVVSAEELAEIAEACGLAALDPALIGASMVIKGIPDFSHLPPSSRLQFPDGSALVIDMQNRPCHLPAKPINADHPGAGDKFKAAAKGRRGVTAWVERQGNVQVGDAVRLHVPDQRAWQP</sequence>